<protein>
    <submittedName>
        <fullName evidence="2">Uncharacterized protein</fullName>
    </submittedName>
</protein>
<keyword evidence="3" id="KW-1185">Reference proteome</keyword>
<evidence type="ECO:0000313" key="2">
    <source>
        <dbReference type="EMBL" id="KAJ7734603.1"/>
    </source>
</evidence>
<comment type="caution">
    <text evidence="2">The sequence shown here is derived from an EMBL/GenBank/DDBJ whole genome shotgun (WGS) entry which is preliminary data.</text>
</comment>
<proteinExistence type="predicted"/>
<dbReference type="AlphaFoldDB" id="A0AAD7I5J2"/>
<dbReference type="EMBL" id="JARKIB010000131">
    <property type="protein sequence ID" value="KAJ7734603.1"/>
    <property type="molecule type" value="Genomic_DNA"/>
</dbReference>
<reference evidence="2" key="1">
    <citation type="submission" date="2023-03" db="EMBL/GenBank/DDBJ databases">
        <title>Massive genome expansion in bonnet fungi (Mycena s.s.) driven by repeated elements and novel gene families across ecological guilds.</title>
        <authorList>
            <consortium name="Lawrence Berkeley National Laboratory"/>
            <person name="Harder C.B."/>
            <person name="Miyauchi S."/>
            <person name="Viragh M."/>
            <person name="Kuo A."/>
            <person name="Thoen E."/>
            <person name="Andreopoulos B."/>
            <person name="Lu D."/>
            <person name="Skrede I."/>
            <person name="Drula E."/>
            <person name="Henrissat B."/>
            <person name="Morin E."/>
            <person name="Kohler A."/>
            <person name="Barry K."/>
            <person name="LaButti K."/>
            <person name="Morin E."/>
            <person name="Salamov A."/>
            <person name="Lipzen A."/>
            <person name="Mereny Z."/>
            <person name="Hegedus B."/>
            <person name="Baldrian P."/>
            <person name="Stursova M."/>
            <person name="Weitz H."/>
            <person name="Taylor A."/>
            <person name="Grigoriev I.V."/>
            <person name="Nagy L.G."/>
            <person name="Martin F."/>
            <person name="Kauserud H."/>
        </authorList>
    </citation>
    <scope>NUCLEOTIDE SEQUENCE</scope>
    <source>
        <strain evidence="2">CBHHK182m</strain>
    </source>
</reference>
<accession>A0AAD7I5J2</accession>
<name>A0AAD7I5J2_9AGAR</name>
<organism evidence="2 3">
    <name type="scientific">Mycena metata</name>
    <dbReference type="NCBI Taxonomy" id="1033252"/>
    <lineage>
        <taxon>Eukaryota</taxon>
        <taxon>Fungi</taxon>
        <taxon>Dikarya</taxon>
        <taxon>Basidiomycota</taxon>
        <taxon>Agaricomycotina</taxon>
        <taxon>Agaricomycetes</taxon>
        <taxon>Agaricomycetidae</taxon>
        <taxon>Agaricales</taxon>
        <taxon>Marasmiineae</taxon>
        <taxon>Mycenaceae</taxon>
        <taxon>Mycena</taxon>
    </lineage>
</organism>
<gene>
    <name evidence="2" type="ORF">B0H16DRAFT_1731670</name>
</gene>
<dbReference type="Proteomes" id="UP001215598">
    <property type="component" value="Unassembled WGS sequence"/>
</dbReference>
<evidence type="ECO:0000313" key="3">
    <source>
        <dbReference type="Proteomes" id="UP001215598"/>
    </source>
</evidence>
<feature type="region of interest" description="Disordered" evidence="1">
    <location>
        <begin position="272"/>
        <end position="307"/>
    </location>
</feature>
<evidence type="ECO:0000256" key="1">
    <source>
        <dbReference type="SAM" id="MobiDB-lite"/>
    </source>
</evidence>
<sequence length="307" mass="33733">MDRFYDKELAAERLEELASQRRQVLSVRVNSSAIHMADMEASLHLHKCEFNEDNVSDEMVAHVQGVLTKNNLVPKNTRLCPSHKAAFLSQSAEISGLNTMTFAEAMGNLSIIGQKFGEHLPGVDVTNGDGFSGLSTTFSASNRIFTSRGEAPHEQDNAFHEGLDPLGHMAKLKNGELIHAPENMVKYYKRIQRKGTNCFGYEEHLPGGFKIGDIVEMQVSFVAIASGHSKVKVTSRLQAMTLLDHTFAKDAATERRAVLTAYVPSPAVRRKVGYFPEDDDDERKFKKSKSQTGGNGDQGAEDGSGDS</sequence>